<dbReference type="InterPro" id="IPR053772">
    <property type="entry name" value="At1g61320/At1g61330-like"/>
</dbReference>
<dbReference type="SUPFAM" id="SSF81383">
    <property type="entry name" value="F-box domain"/>
    <property type="match status" value="1"/>
</dbReference>
<reference evidence="2 3" key="1">
    <citation type="journal article" date="2017" name="Nat. Commun.">
        <title>Genome assembly with in vitro proximity ligation data and whole-genome triplication in lettuce.</title>
        <authorList>
            <person name="Reyes-Chin-Wo S."/>
            <person name="Wang Z."/>
            <person name="Yang X."/>
            <person name="Kozik A."/>
            <person name="Arikit S."/>
            <person name="Song C."/>
            <person name="Xia L."/>
            <person name="Froenicke L."/>
            <person name="Lavelle D.O."/>
            <person name="Truco M.J."/>
            <person name="Xia R."/>
            <person name="Zhu S."/>
            <person name="Xu C."/>
            <person name="Xu H."/>
            <person name="Xu X."/>
            <person name="Cox K."/>
            <person name="Korf I."/>
            <person name="Meyers B.C."/>
            <person name="Michelmore R.W."/>
        </authorList>
    </citation>
    <scope>NUCLEOTIDE SEQUENCE [LARGE SCALE GENOMIC DNA]</scope>
    <source>
        <strain evidence="3">cv. Salinas</strain>
        <tissue evidence="2">Seedlings</tissue>
    </source>
</reference>
<evidence type="ECO:0000259" key="1">
    <source>
        <dbReference type="Pfam" id="PF24758"/>
    </source>
</evidence>
<dbReference type="InterPro" id="IPR032675">
    <property type="entry name" value="LRR_dom_sf"/>
</dbReference>
<dbReference type="InterPro" id="IPR055411">
    <property type="entry name" value="LRR_FXL15/At3g58940/PEG3-like"/>
</dbReference>
<comment type="caution">
    <text evidence="2">The sequence shown here is derived from an EMBL/GenBank/DDBJ whole genome shotgun (WGS) entry which is preliminary data.</text>
</comment>
<sequence>MALAISGYEFWLSCYGMRPEAEDAPELMQNIQSRLPVKEAARTCVLSKSWLHAWSTIPILRFDVRRGKSMKLVDGDRTLIRYLRDNIPIERFDLTIDIESQESASHAEKWIGAITTKSCLREMSLSIDIALLRTSLTLPDEILSGENLTKIRVSASNGIHYVWMTTSYHPVIKCVCLRELYLNGVRISEEALHDILSSCSLLEKIELLDSCKGFKTFKVKNLLRLYELRIDLDAVHSTALEISDVPNLSVFSYDLHVCRPQMPIIPFNALSISLGRSVTRLMLGGVITDNACLETIKTEFPFLESLTLDMTSWMLGSFHFTCASIKRLSLLSCRHMLIDVQVYAPKLFFFEFGGNTLPSLLFPVSSLKQIKVSLSLNPLIDANFFLKMRETLTLSRMCYLNIITDNSKLPLDIDIDDLRTRLLFPPARNVQELAFQTVADECLWERSQFFDAFFEICHPKHVFARPDSRFRHNNHFCRLMLREVLEKKTRIAYWPHYLKHVQIRQYRHQKWKPLTVSHRSFLDGSAPGVYMYFKLMWR</sequence>
<organism evidence="2 3">
    <name type="scientific">Lactuca sativa</name>
    <name type="common">Garden lettuce</name>
    <dbReference type="NCBI Taxonomy" id="4236"/>
    <lineage>
        <taxon>Eukaryota</taxon>
        <taxon>Viridiplantae</taxon>
        <taxon>Streptophyta</taxon>
        <taxon>Embryophyta</taxon>
        <taxon>Tracheophyta</taxon>
        <taxon>Spermatophyta</taxon>
        <taxon>Magnoliopsida</taxon>
        <taxon>eudicotyledons</taxon>
        <taxon>Gunneridae</taxon>
        <taxon>Pentapetalae</taxon>
        <taxon>asterids</taxon>
        <taxon>campanulids</taxon>
        <taxon>Asterales</taxon>
        <taxon>Asteraceae</taxon>
        <taxon>Cichorioideae</taxon>
        <taxon>Cichorieae</taxon>
        <taxon>Lactucinae</taxon>
        <taxon>Lactuca</taxon>
    </lineage>
</organism>
<feature type="domain" description="F-box/LRR-repeat protein 15/At3g58940/PEG3-like LRR" evidence="1">
    <location>
        <begin position="109"/>
        <end position="248"/>
    </location>
</feature>
<gene>
    <name evidence="2" type="ORF">LSAT_V11C200096390</name>
</gene>
<evidence type="ECO:0000313" key="2">
    <source>
        <dbReference type="EMBL" id="KAJ0220503.1"/>
    </source>
</evidence>
<evidence type="ECO:0000313" key="3">
    <source>
        <dbReference type="Proteomes" id="UP000235145"/>
    </source>
</evidence>
<dbReference type="Pfam" id="PF24758">
    <property type="entry name" value="LRR_At5g56370"/>
    <property type="match status" value="1"/>
</dbReference>
<name>A0A9R1WB18_LACSA</name>
<dbReference type="EMBL" id="NBSK02000002">
    <property type="protein sequence ID" value="KAJ0220503.1"/>
    <property type="molecule type" value="Genomic_DNA"/>
</dbReference>
<dbReference type="SUPFAM" id="SSF52058">
    <property type="entry name" value="L domain-like"/>
    <property type="match status" value="1"/>
</dbReference>
<dbReference type="InterPro" id="IPR036047">
    <property type="entry name" value="F-box-like_dom_sf"/>
</dbReference>
<accession>A0A9R1WB18</accession>
<dbReference type="Gene3D" id="3.80.10.10">
    <property type="entry name" value="Ribonuclease Inhibitor"/>
    <property type="match status" value="1"/>
</dbReference>
<keyword evidence="3" id="KW-1185">Reference proteome</keyword>
<protein>
    <recommendedName>
        <fullName evidence="1">F-box/LRR-repeat protein 15/At3g58940/PEG3-like LRR domain-containing protein</fullName>
    </recommendedName>
</protein>
<dbReference type="Proteomes" id="UP000235145">
    <property type="component" value="Unassembled WGS sequence"/>
</dbReference>
<dbReference type="AlphaFoldDB" id="A0A9R1WB18"/>
<dbReference type="PANTHER" id="PTHR34145">
    <property type="entry name" value="OS02G0105600 PROTEIN"/>
    <property type="match status" value="1"/>
</dbReference>
<proteinExistence type="predicted"/>